<dbReference type="Gene3D" id="1.40.20.10">
    <property type="entry name" value="CHAD domain"/>
    <property type="match status" value="1"/>
</dbReference>
<dbReference type="PANTHER" id="PTHR39339:SF1">
    <property type="entry name" value="CHAD DOMAIN-CONTAINING PROTEIN"/>
    <property type="match status" value="1"/>
</dbReference>
<organism evidence="3 4">
    <name type="scientific">Anaerolinea thermolimosa</name>
    <dbReference type="NCBI Taxonomy" id="229919"/>
    <lineage>
        <taxon>Bacteria</taxon>
        <taxon>Bacillati</taxon>
        <taxon>Chloroflexota</taxon>
        <taxon>Anaerolineae</taxon>
        <taxon>Anaerolineales</taxon>
        <taxon>Anaerolineaceae</taxon>
        <taxon>Anaerolinea</taxon>
    </lineage>
</organism>
<gene>
    <name evidence="3" type="ORF">DEQ80_08235</name>
</gene>
<evidence type="ECO:0000259" key="2">
    <source>
        <dbReference type="PROSITE" id="PS51708"/>
    </source>
</evidence>
<feature type="region of interest" description="Disordered" evidence="1">
    <location>
        <begin position="323"/>
        <end position="352"/>
    </location>
</feature>
<proteinExistence type="predicted"/>
<comment type="caution">
    <text evidence="3">The sequence shown here is derived from an EMBL/GenBank/DDBJ whole genome shotgun (WGS) entry which is preliminary data.</text>
</comment>
<dbReference type="Proteomes" id="UP000264141">
    <property type="component" value="Unassembled WGS sequence"/>
</dbReference>
<dbReference type="InterPro" id="IPR038186">
    <property type="entry name" value="CHAD_dom_sf"/>
</dbReference>
<dbReference type="PANTHER" id="PTHR39339">
    <property type="entry name" value="SLR1444 PROTEIN"/>
    <property type="match status" value="1"/>
</dbReference>
<reference evidence="3 4" key="1">
    <citation type="journal article" date="2018" name="Nat. Biotechnol.">
        <title>A standardized bacterial taxonomy based on genome phylogeny substantially revises the tree of life.</title>
        <authorList>
            <person name="Parks D.H."/>
            <person name="Chuvochina M."/>
            <person name="Waite D.W."/>
            <person name="Rinke C."/>
            <person name="Skarshewski A."/>
            <person name="Chaumeil P.A."/>
            <person name="Hugenholtz P."/>
        </authorList>
    </citation>
    <scope>NUCLEOTIDE SEQUENCE [LARGE SCALE GENOMIC DNA]</scope>
    <source>
        <strain evidence="3">UBA8781</strain>
    </source>
</reference>
<dbReference type="EMBL" id="DPBP01000031">
    <property type="protein sequence ID" value="HCE17833.1"/>
    <property type="molecule type" value="Genomic_DNA"/>
</dbReference>
<dbReference type="AlphaFoldDB" id="A0A3D1JH64"/>
<feature type="domain" description="CHAD" evidence="2">
    <location>
        <begin position="6"/>
        <end position="305"/>
    </location>
</feature>
<accession>A0A3D1JH64</accession>
<evidence type="ECO:0000313" key="4">
    <source>
        <dbReference type="Proteomes" id="UP000264141"/>
    </source>
</evidence>
<dbReference type="PROSITE" id="PS51708">
    <property type="entry name" value="CHAD"/>
    <property type="match status" value="1"/>
</dbReference>
<evidence type="ECO:0000256" key="1">
    <source>
        <dbReference type="SAM" id="MobiDB-lite"/>
    </source>
</evidence>
<dbReference type="STRING" id="229919.GCA_001050195_03402"/>
<name>A0A3D1JH64_9CHLR</name>
<evidence type="ECO:0000313" key="3">
    <source>
        <dbReference type="EMBL" id="HCE17833.1"/>
    </source>
</evidence>
<sequence>MTSGKDQELCAFGASVLLKHLQALETEMHGVRSGGEDIEYIHRMRVATRRLRAALPLFEACLPARQRPIWLKEIRKITRAMGAARDADVQLAHLQTYASTLNDPLQRRGVARLLLRLRQHRESLQPEVLHALDRFAASGTLPAMRAVLEPMAAASVGPPFSHALYRHAAASIQPRLEAFLSYDAIVARPEAVAELHAMRIAAKHLRYTLETFSPLYASGLKPWLTAIRQTQETLGNIHDCDVWGQFLPVFIEEERARVIAFYGNPRPFRRLLPGIEGYLADRTAERQRAYAGFVEQWNAWQRRGFWQQLGEVIHHPLLEAHRLYPPPPEVTPEDETGAPPSDENAPEDTPLR</sequence>
<protein>
    <recommendedName>
        <fullName evidence="2">CHAD domain-containing protein</fullName>
    </recommendedName>
</protein>
<dbReference type="Pfam" id="PF05235">
    <property type="entry name" value="CHAD"/>
    <property type="match status" value="1"/>
</dbReference>
<dbReference type="SMART" id="SM00880">
    <property type="entry name" value="CHAD"/>
    <property type="match status" value="1"/>
</dbReference>
<dbReference type="InterPro" id="IPR007899">
    <property type="entry name" value="CHAD_dom"/>
</dbReference>